<evidence type="ECO:0000256" key="1">
    <source>
        <dbReference type="SAM" id="MobiDB-lite"/>
    </source>
</evidence>
<accession>A0A6G5AG88</accession>
<name>A0A6G5AG88_RHIMP</name>
<feature type="compositionally biased region" description="Polar residues" evidence="1">
    <location>
        <begin position="11"/>
        <end position="22"/>
    </location>
</feature>
<dbReference type="EMBL" id="GIKN01007556">
    <property type="protein sequence ID" value="NIE49829.1"/>
    <property type="molecule type" value="Transcribed_RNA"/>
</dbReference>
<feature type="region of interest" description="Disordered" evidence="1">
    <location>
        <begin position="1"/>
        <end position="22"/>
    </location>
</feature>
<sequence>MLILGTHPESQHPSGVQGRFSNVEGSKDEMRAWQKNKEPIGFSRQPVHAFRTHCKTVFNLVKFFSALCLCQLKKTSSCTTKRRKRSRTKERERGIAVSTCDILTHYRRW</sequence>
<organism evidence="2">
    <name type="scientific">Rhipicephalus microplus</name>
    <name type="common">Cattle tick</name>
    <name type="synonym">Boophilus microplus</name>
    <dbReference type="NCBI Taxonomy" id="6941"/>
    <lineage>
        <taxon>Eukaryota</taxon>
        <taxon>Metazoa</taxon>
        <taxon>Ecdysozoa</taxon>
        <taxon>Arthropoda</taxon>
        <taxon>Chelicerata</taxon>
        <taxon>Arachnida</taxon>
        <taxon>Acari</taxon>
        <taxon>Parasitiformes</taxon>
        <taxon>Ixodida</taxon>
        <taxon>Ixodoidea</taxon>
        <taxon>Ixodidae</taxon>
        <taxon>Rhipicephalinae</taxon>
        <taxon>Rhipicephalus</taxon>
        <taxon>Boophilus</taxon>
    </lineage>
</organism>
<reference evidence="2" key="1">
    <citation type="submission" date="2020-03" db="EMBL/GenBank/DDBJ databases">
        <title>A transcriptome and proteome of the tick Rhipicephalus microplus shaped by the genetic composition of its hosts and developmental stage.</title>
        <authorList>
            <person name="Garcia G.R."/>
            <person name="Ribeiro J.M.C."/>
            <person name="Maruyama S.R."/>
            <person name="Gardinasse L.G."/>
            <person name="Nelson K."/>
            <person name="Ferreira B.R."/>
            <person name="Andrade T.G."/>
            <person name="Santos I.K.F.M."/>
        </authorList>
    </citation>
    <scope>NUCLEOTIDE SEQUENCE</scope>
    <source>
        <strain evidence="2">NSGR</strain>
        <tissue evidence="2">Salivary glands</tissue>
    </source>
</reference>
<dbReference type="AlphaFoldDB" id="A0A6G5AG88"/>
<evidence type="ECO:0000313" key="2">
    <source>
        <dbReference type="EMBL" id="NIE49829.1"/>
    </source>
</evidence>
<protein>
    <submittedName>
        <fullName evidence="2">Uncharacterized protein</fullName>
    </submittedName>
</protein>
<proteinExistence type="predicted"/>